<evidence type="ECO:0000313" key="1">
    <source>
        <dbReference type="EMBL" id="KAK3788740.1"/>
    </source>
</evidence>
<name>A0AAE1AJR0_9GAST</name>
<gene>
    <name evidence="1" type="ORF">RRG08_029190</name>
</gene>
<protein>
    <submittedName>
        <fullName evidence="1">Uncharacterized protein</fullName>
    </submittedName>
</protein>
<organism evidence="1 2">
    <name type="scientific">Elysia crispata</name>
    <name type="common">lettuce slug</name>
    <dbReference type="NCBI Taxonomy" id="231223"/>
    <lineage>
        <taxon>Eukaryota</taxon>
        <taxon>Metazoa</taxon>
        <taxon>Spiralia</taxon>
        <taxon>Lophotrochozoa</taxon>
        <taxon>Mollusca</taxon>
        <taxon>Gastropoda</taxon>
        <taxon>Heterobranchia</taxon>
        <taxon>Euthyneura</taxon>
        <taxon>Panpulmonata</taxon>
        <taxon>Sacoglossa</taxon>
        <taxon>Placobranchoidea</taxon>
        <taxon>Plakobranchidae</taxon>
        <taxon>Elysia</taxon>
    </lineage>
</organism>
<dbReference type="EMBL" id="JAWDGP010001738">
    <property type="protein sequence ID" value="KAK3788740.1"/>
    <property type="molecule type" value="Genomic_DNA"/>
</dbReference>
<proteinExistence type="predicted"/>
<dbReference type="Proteomes" id="UP001283361">
    <property type="component" value="Unassembled WGS sequence"/>
</dbReference>
<keyword evidence="2" id="KW-1185">Reference proteome</keyword>
<reference evidence="1" key="1">
    <citation type="journal article" date="2023" name="G3 (Bethesda)">
        <title>A reference genome for the long-term kleptoplast-retaining sea slug Elysia crispata morphotype clarki.</title>
        <authorList>
            <person name="Eastman K.E."/>
            <person name="Pendleton A.L."/>
            <person name="Shaikh M.A."/>
            <person name="Suttiyut T."/>
            <person name="Ogas R."/>
            <person name="Tomko P."/>
            <person name="Gavelis G."/>
            <person name="Widhalm J.R."/>
            <person name="Wisecaver J.H."/>
        </authorList>
    </citation>
    <scope>NUCLEOTIDE SEQUENCE</scope>
    <source>
        <strain evidence="1">ECLA1</strain>
    </source>
</reference>
<accession>A0AAE1AJR0</accession>
<sequence length="84" mass="9762">MTSFRPQSRHSVSSALTSDLTIYENPLITRLVNPRLGLRSSEYRPKLPRPPSSQRRPQPLLYHLTSGIQVDLFPHYVLFMHKSF</sequence>
<comment type="caution">
    <text evidence="1">The sequence shown here is derived from an EMBL/GenBank/DDBJ whole genome shotgun (WGS) entry which is preliminary data.</text>
</comment>
<evidence type="ECO:0000313" key="2">
    <source>
        <dbReference type="Proteomes" id="UP001283361"/>
    </source>
</evidence>
<dbReference type="AlphaFoldDB" id="A0AAE1AJR0"/>